<reference evidence="2" key="1">
    <citation type="journal article" date="2014" name="Front. Microbiol.">
        <title>High frequency of phylogenetically diverse reductive dehalogenase-homologous genes in deep subseafloor sedimentary metagenomes.</title>
        <authorList>
            <person name="Kawai M."/>
            <person name="Futagami T."/>
            <person name="Toyoda A."/>
            <person name="Takaki Y."/>
            <person name="Nishi S."/>
            <person name="Hori S."/>
            <person name="Arai W."/>
            <person name="Tsubouchi T."/>
            <person name="Morono Y."/>
            <person name="Uchiyama I."/>
            <person name="Ito T."/>
            <person name="Fujiyama A."/>
            <person name="Inagaki F."/>
            <person name="Takami H."/>
        </authorList>
    </citation>
    <scope>NUCLEOTIDE SEQUENCE</scope>
    <source>
        <strain evidence="2">Expedition CK06-06</strain>
    </source>
</reference>
<feature type="non-terminal residue" evidence="2">
    <location>
        <position position="60"/>
    </location>
</feature>
<proteinExistence type="predicted"/>
<organism evidence="2">
    <name type="scientific">marine sediment metagenome</name>
    <dbReference type="NCBI Taxonomy" id="412755"/>
    <lineage>
        <taxon>unclassified sequences</taxon>
        <taxon>metagenomes</taxon>
        <taxon>ecological metagenomes</taxon>
    </lineage>
</organism>
<dbReference type="EMBL" id="BARV01007489">
    <property type="protein sequence ID" value="GAI08698.1"/>
    <property type="molecule type" value="Genomic_DNA"/>
</dbReference>
<feature type="transmembrane region" description="Helical" evidence="1">
    <location>
        <begin position="6"/>
        <end position="26"/>
    </location>
</feature>
<dbReference type="SUPFAM" id="SSF54523">
    <property type="entry name" value="Pili subunits"/>
    <property type="match status" value="1"/>
</dbReference>
<keyword evidence="1" id="KW-1133">Transmembrane helix</keyword>
<name>X1KPT4_9ZZZZ</name>
<comment type="caution">
    <text evidence="2">The sequence shown here is derived from an EMBL/GenBank/DDBJ whole genome shotgun (WGS) entry which is preliminary data.</text>
</comment>
<evidence type="ECO:0000256" key="1">
    <source>
        <dbReference type="SAM" id="Phobius"/>
    </source>
</evidence>
<evidence type="ECO:0000313" key="2">
    <source>
        <dbReference type="EMBL" id="GAI08698.1"/>
    </source>
</evidence>
<keyword evidence="1" id="KW-0472">Membrane</keyword>
<protein>
    <submittedName>
        <fullName evidence="2">Uncharacterized protein</fullName>
    </submittedName>
</protein>
<accession>X1KPT4</accession>
<dbReference type="AlphaFoldDB" id="X1KPT4"/>
<dbReference type="InterPro" id="IPR045584">
    <property type="entry name" value="Pilin-like"/>
</dbReference>
<keyword evidence="1" id="KW-0812">Transmembrane</keyword>
<sequence>MKKGLIVLVVIAIVGVLASVAIPGLWSHGKQWRKDIAMKVDEVSSDEHVKGMYEVAFSEV</sequence>
<gene>
    <name evidence="2" type="ORF">S06H3_15241</name>
</gene>